<accession>A0A1Q3BZ89</accession>
<evidence type="ECO:0000259" key="1">
    <source>
        <dbReference type="Pfam" id="PF24925"/>
    </source>
</evidence>
<dbReference type="InParanoid" id="A0A1Q3BZ89"/>
<dbReference type="Proteomes" id="UP000187406">
    <property type="component" value="Unassembled WGS sequence"/>
</dbReference>
<dbReference type="EMBL" id="BDDD01001095">
    <property type="protein sequence ID" value="GAV73320.1"/>
    <property type="molecule type" value="Genomic_DNA"/>
</dbReference>
<proteinExistence type="predicted"/>
<keyword evidence="3" id="KW-1185">Reference proteome</keyword>
<dbReference type="OrthoDB" id="1735266at2759"/>
<feature type="domain" description="DUF7746" evidence="1">
    <location>
        <begin position="1"/>
        <end position="66"/>
    </location>
</feature>
<dbReference type="InterPro" id="IPR056648">
    <property type="entry name" value="DUF7746"/>
</dbReference>
<dbReference type="PANTHER" id="PTHR33054">
    <property type="entry name" value="CCHC-TYPE DOMAIN-CONTAINING PROTEIN"/>
    <property type="match status" value="1"/>
</dbReference>
<name>A0A1Q3BZ89_CEPFO</name>
<dbReference type="Pfam" id="PF24925">
    <property type="entry name" value="DUF7746"/>
    <property type="match status" value="1"/>
</dbReference>
<evidence type="ECO:0000313" key="3">
    <source>
        <dbReference type="Proteomes" id="UP000187406"/>
    </source>
</evidence>
<evidence type="ECO:0000313" key="2">
    <source>
        <dbReference type="EMBL" id="GAV73320.1"/>
    </source>
</evidence>
<reference evidence="3" key="1">
    <citation type="submission" date="2016-04" db="EMBL/GenBank/DDBJ databases">
        <title>Cephalotus genome sequencing.</title>
        <authorList>
            <person name="Fukushima K."/>
            <person name="Hasebe M."/>
            <person name="Fang X."/>
        </authorList>
    </citation>
    <scope>NUCLEOTIDE SEQUENCE [LARGE SCALE GENOMIC DNA]</scope>
    <source>
        <strain evidence="3">cv. St1</strain>
    </source>
</reference>
<dbReference type="PANTHER" id="PTHR33054:SF9">
    <property type="entry name" value="CCHC-TYPE DOMAIN-CONTAINING PROTEIN"/>
    <property type="match status" value="1"/>
</dbReference>
<protein>
    <recommendedName>
        <fullName evidence="1">DUF7746 domain-containing protein</fullName>
    </recommendedName>
</protein>
<dbReference type="AlphaFoldDB" id="A0A1Q3BZ89"/>
<gene>
    <name evidence="2" type="ORF">CFOL_v3_16806</name>
</gene>
<comment type="caution">
    <text evidence="2">The sequence shown here is derived from an EMBL/GenBank/DDBJ whole genome shotgun (WGS) entry which is preliminary data.</text>
</comment>
<sequence>MNEYHLINKLQEMTMVSNAYKIKNASDKVVDNLLIARFTGQLKGWWDNVLTVQQQTEILDSIQIDGIGEPILNIDNEPIEDYVAILSYNITKYFIGYPTYLKDRTTDQLVRNGLKRSKKQQPIRTLGIMVD</sequence>
<organism evidence="2 3">
    <name type="scientific">Cephalotus follicularis</name>
    <name type="common">Albany pitcher plant</name>
    <dbReference type="NCBI Taxonomy" id="3775"/>
    <lineage>
        <taxon>Eukaryota</taxon>
        <taxon>Viridiplantae</taxon>
        <taxon>Streptophyta</taxon>
        <taxon>Embryophyta</taxon>
        <taxon>Tracheophyta</taxon>
        <taxon>Spermatophyta</taxon>
        <taxon>Magnoliopsida</taxon>
        <taxon>eudicotyledons</taxon>
        <taxon>Gunneridae</taxon>
        <taxon>Pentapetalae</taxon>
        <taxon>rosids</taxon>
        <taxon>fabids</taxon>
        <taxon>Oxalidales</taxon>
        <taxon>Cephalotaceae</taxon>
        <taxon>Cephalotus</taxon>
    </lineage>
</organism>